<gene>
    <name evidence="2" type="ORF">POVCU2_0088070</name>
</gene>
<protein>
    <submittedName>
        <fullName evidence="2">PIR Superfamily Protein</fullName>
    </submittedName>
</protein>
<accession>A0A1A8WNI9</accession>
<proteinExistence type="predicted"/>
<evidence type="ECO:0000313" key="3">
    <source>
        <dbReference type="Proteomes" id="UP000078560"/>
    </source>
</evidence>
<evidence type="ECO:0000256" key="1">
    <source>
        <dbReference type="SAM" id="MobiDB-lite"/>
    </source>
</evidence>
<dbReference type="Pfam" id="PF05795">
    <property type="entry name" value="Plasmodium_Vir"/>
    <property type="match status" value="2"/>
</dbReference>
<feature type="region of interest" description="Disordered" evidence="1">
    <location>
        <begin position="255"/>
        <end position="274"/>
    </location>
</feature>
<dbReference type="AlphaFoldDB" id="A0A1A8WNI9"/>
<reference evidence="3" key="1">
    <citation type="submission" date="2016-05" db="EMBL/GenBank/DDBJ databases">
        <authorList>
            <person name="Naeem Raeece"/>
        </authorList>
    </citation>
    <scope>NUCLEOTIDE SEQUENCE [LARGE SCALE GENOMIC DNA]</scope>
</reference>
<organism evidence="2 3">
    <name type="scientific">Plasmodium ovale curtisi</name>
    <dbReference type="NCBI Taxonomy" id="864141"/>
    <lineage>
        <taxon>Eukaryota</taxon>
        <taxon>Sar</taxon>
        <taxon>Alveolata</taxon>
        <taxon>Apicomplexa</taxon>
        <taxon>Aconoidasida</taxon>
        <taxon>Haemosporida</taxon>
        <taxon>Plasmodiidae</taxon>
        <taxon>Plasmodium</taxon>
        <taxon>Plasmodium (Plasmodium)</taxon>
    </lineage>
</organism>
<evidence type="ECO:0000313" key="2">
    <source>
        <dbReference type="EMBL" id="SBS94452.1"/>
    </source>
</evidence>
<sequence>MDQNVVQEAHKLLEKDGSFATRPKAYILYNYFDWDIYAMKKSSVCDDGKIIDKTTINVCFKLENIIKEWNAVMEFAHSIRVDEEASCGYLIYWLYGKVKDSKCDDSDIYWIYNKLSEPLENICFKDKKDKFGRKFVKLYDRNILKSKKELHDFVEYYKFIKVNVNKNITNKKVYCRYIEYIFDLYHKMNQDHNLKCTGLYEEINHFENTFKHENGELNSLKNICSNISQKLVLEVNNKISCPSEQEENAYKEKFKKKPAASADSQNFTEIESPKKTQEKIKLEDNISEKLSSLKIYEELNNANNIDFNNSYCKELEINDTKAKNICAHVVKNLKKMTELDYIKEHNEYCLHFVRWIYEEICKIPGIDWKNIYKNPDITKLFRVQFPINSKSPKYRCYYDFAGNINEWKEKADLLDYFQIFDKINNDTTCVNDKCKKNCTFFENINKLYKKHKKKCCTRFHYGGYFDNCLDYFKCDNKYNPKTFISKLKCQIEKSNENTEELDEPIPIDENVILKSLKSLSLVNFPKIKCNGLMCDTFSFTPFGTWLNKRLMKRRNGFTLDEDINYFQQNMLGRGNVNSQNRRINIAYQTA</sequence>
<dbReference type="InterPro" id="IPR008780">
    <property type="entry name" value="Plasmodium_Vir"/>
</dbReference>
<dbReference type="Proteomes" id="UP000078560">
    <property type="component" value="Unassembled WGS sequence"/>
</dbReference>
<dbReference type="EMBL" id="FLQU01001772">
    <property type="protein sequence ID" value="SBS94452.1"/>
    <property type="molecule type" value="Genomic_DNA"/>
</dbReference>
<name>A0A1A8WNI9_PLAOA</name>